<dbReference type="PROSITE" id="PS01075">
    <property type="entry name" value="ACETATE_KINASE_1"/>
    <property type="match status" value="1"/>
</dbReference>
<dbReference type="OrthoDB" id="9802453at2"/>
<keyword evidence="5 9" id="KW-0547">Nucleotide-binding</keyword>
<proteinExistence type="inferred from homology"/>
<comment type="subcellular location">
    <subcellularLocation>
        <location evidence="9">Cytoplasm</location>
    </subcellularLocation>
</comment>
<feature type="binding site" evidence="9">
    <location>
        <position position="17"/>
    </location>
    <ligand>
        <name>ATP</name>
        <dbReference type="ChEBI" id="CHEBI:30616"/>
    </ligand>
</feature>
<evidence type="ECO:0000256" key="1">
    <source>
        <dbReference type="ARBA" id="ARBA00008748"/>
    </source>
</evidence>
<evidence type="ECO:0000256" key="3">
    <source>
        <dbReference type="ARBA" id="ARBA00022679"/>
    </source>
</evidence>
<feature type="site" description="Transition state stabilizer" evidence="9">
    <location>
        <position position="242"/>
    </location>
</feature>
<dbReference type="GO" id="GO:0005524">
    <property type="term" value="F:ATP binding"/>
    <property type="evidence" value="ECO:0007669"/>
    <property type="project" value="UniProtKB-KW"/>
</dbReference>
<name>A0A2N4UGM6_9BURK</name>
<feature type="site" description="Transition state stabilizer" evidence="9">
    <location>
        <position position="182"/>
    </location>
</feature>
<feature type="binding site" evidence="9">
    <location>
        <position position="94"/>
    </location>
    <ligand>
        <name>substrate</name>
    </ligand>
</feature>
<comment type="function">
    <text evidence="9">Catalyzes the formation of acetyl phosphate from acetate and ATP. Can also catalyze the reverse reaction.</text>
</comment>
<dbReference type="EC" id="2.7.2.1" evidence="9"/>
<dbReference type="SUPFAM" id="SSF53067">
    <property type="entry name" value="Actin-like ATPase domain"/>
    <property type="match status" value="2"/>
</dbReference>
<dbReference type="InterPro" id="IPR043129">
    <property type="entry name" value="ATPase_NBD"/>
</dbReference>
<gene>
    <name evidence="9" type="primary">ackA</name>
    <name evidence="11" type="ORF">CR155_08575</name>
</gene>
<dbReference type="Proteomes" id="UP000234328">
    <property type="component" value="Unassembled WGS sequence"/>
</dbReference>
<dbReference type="InterPro" id="IPR004372">
    <property type="entry name" value="Ac/propionate_kinase"/>
</dbReference>
<dbReference type="InterPro" id="IPR023865">
    <property type="entry name" value="Aliphatic_acid_kinase_CS"/>
</dbReference>
<comment type="cofactor">
    <cofactor evidence="9">
        <name>Mg(2+)</name>
        <dbReference type="ChEBI" id="CHEBI:18420"/>
    </cofactor>
    <cofactor evidence="9">
        <name>Mn(2+)</name>
        <dbReference type="ChEBI" id="CHEBI:29035"/>
    </cofactor>
    <text evidence="9">Mg(2+). Can also accept Mn(2+).</text>
</comment>
<feature type="binding site" evidence="9">
    <location>
        <position position="379"/>
    </location>
    <ligand>
        <name>Mg(2+)</name>
        <dbReference type="ChEBI" id="CHEBI:18420"/>
    </ligand>
</feature>
<keyword evidence="8 9" id="KW-0460">Magnesium</keyword>
<feature type="binding site" evidence="9">
    <location>
        <position position="10"/>
    </location>
    <ligand>
        <name>Mg(2+)</name>
        <dbReference type="ChEBI" id="CHEBI:18420"/>
    </ligand>
</feature>
<keyword evidence="4 9" id="KW-0479">Metal-binding</keyword>
<dbReference type="Pfam" id="PF00871">
    <property type="entry name" value="Acetate_kinase"/>
    <property type="match status" value="1"/>
</dbReference>
<evidence type="ECO:0000256" key="2">
    <source>
        <dbReference type="ARBA" id="ARBA00022490"/>
    </source>
</evidence>
<sequence>MTHDILLVINAGSSSLKFHVYDLGTDGLSFAYGGQLSGIGGTHSDITVRNAEKVVLVQRELKGTEACDLAAAQKTLGNWLATTIHRAPIAVGHRIVHGGPRFADSVLVNDEVLRYLDTLVPLAPLHQRNNLAPVRVIHEQWPDILQVACFDTAFHRTHDNVVERFALPQSFYDRGVRRYGFHGLSYDYIAHRLRREMPEVARGRIVAAHLGSGASACAMLDGKSVESTMGFTALDGLPMGTRPGRLDPGVVLWMLEQGMTHDEIQHLLYNESGLKGLSGISADIRDLQASSAPSARLALDYFSYRTAESIAGLCVSIKGLDTLVFTAGVGEHSASVRSSICRNLGWLGIELDEALNQANSPRISTTRSLVSVQVVPTNEEFVIAQQTLCTISAEKRP</sequence>
<evidence type="ECO:0000256" key="8">
    <source>
        <dbReference type="ARBA" id="ARBA00022842"/>
    </source>
</evidence>
<comment type="similarity">
    <text evidence="1 9 10">Belongs to the acetokinase family.</text>
</comment>
<keyword evidence="3 9" id="KW-0808">Transferase</keyword>
<feature type="active site" description="Proton donor/acceptor" evidence="9">
    <location>
        <position position="151"/>
    </location>
</feature>
<keyword evidence="2 9" id="KW-0963">Cytoplasm</keyword>
<comment type="catalytic activity">
    <reaction evidence="9">
        <text>acetate + ATP = acetyl phosphate + ADP</text>
        <dbReference type="Rhea" id="RHEA:11352"/>
        <dbReference type="ChEBI" id="CHEBI:22191"/>
        <dbReference type="ChEBI" id="CHEBI:30089"/>
        <dbReference type="ChEBI" id="CHEBI:30616"/>
        <dbReference type="ChEBI" id="CHEBI:456216"/>
        <dbReference type="EC" id="2.7.2.1"/>
    </reaction>
</comment>
<dbReference type="NCBIfam" id="TIGR00016">
    <property type="entry name" value="ackA"/>
    <property type="match status" value="1"/>
</dbReference>
<dbReference type="EMBL" id="PDNV01000005">
    <property type="protein sequence ID" value="PLC54166.1"/>
    <property type="molecule type" value="Genomic_DNA"/>
</dbReference>
<dbReference type="GO" id="GO:0006083">
    <property type="term" value="P:acetate metabolic process"/>
    <property type="evidence" value="ECO:0007669"/>
    <property type="project" value="TreeGrafter"/>
</dbReference>
<evidence type="ECO:0000256" key="9">
    <source>
        <dbReference type="HAMAP-Rule" id="MF_00020"/>
    </source>
</evidence>
<keyword evidence="7 9" id="KW-0067">ATP-binding</keyword>
<evidence type="ECO:0000256" key="5">
    <source>
        <dbReference type="ARBA" id="ARBA00022741"/>
    </source>
</evidence>
<dbReference type="Gene3D" id="3.30.420.40">
    <property type="match status" value="2"/>
</dbReference>
<feature type="binding site" evidence="9">
    <location>
        <begin position="328"/>
        <end position="332"/>
    </location>
    <ligand>
        <name>ATP</name>
        <dbReference type="ChEBI" id="CHEBI:30616"/>
    </ligand>
</feature>
<feature type="binding site" evidence="9">
    <location>
        <begin position="283"/>
        <end position="285"/>
    </location>
    <ligand>
        <name>ATP</name>
        <dbReference type="ChEBI" id="CHEBI:30616"/>
    </ligand>
</feature>
<dbReference type="RefSeq" id="WP_102069603.1">
    <property type="nucleotide sequence ID" value="NZ_PDNV01000005.1"/>
</dbReference>
<dbReference type="PANTHER" id="PTHR21060">
    <property type="entry name" value="ACETATE KINASE"/>
    <property type="match status" value="1"/>
</dbReference>
<comment type="subunit">
    <text evidence="9">Homodimer.</text>
</comment>
<feature type="binding site" evidence="9">
    <location>
        <begin position="209"/>
        <end position="213"/>
    </location>
    <ligand>
        <name>ATP</name>
        <dbReference type="ChEBI" id="CHEBI:30616"/>
    </ligand>
</feature>
<dbReference type="UniPathway" id="UPA00340">
    <property type="reaction ID" value="UER00458"/>
</dbReference>
<evidence type="ECO:0000313" key="11">
    <source>
        <dbReference type="EMBL" id="PLC54166.1"/>
    </source>
</evidence>
<evidence type="ECO:0000256" key="7">
    <source>
        <dbReference type="ARBA" id="ARBA00022840"/>
    </source>
</evidence>
<comment type="pathway">
    <text evidence="9">Metabolic intermediate biosynthesis; acetyl-CoA biosynthesis; acetyl-CoA from acetate: step 1/2.</text>
</comment>
<dbReference type="GO" id="GO:0005829">
    <property type="term" value="C:cytosol"/>
    <property type="evidence" value="ECO:0007669"/>
    <property type="project" value="TreeGrafter"/>
</dbReference>
<evidence type="ECO:0000256" key="4">
    <source>
        <dbReference type="ARBA" id="ARBA00022723"/>
    </source>
</evidence>
<evidence type="ECO:0000256" key="10">
    <source>
        <dbReference type="RuleBase" id="RU003835"/>
    </source>
</evidence>
<reference evidence="11 12" key="1">
    <citation type="submission" date="2017-10" db="EMBL/GenBank/DDBJ databases">
        <title>Two draft genome sequences of Pusillimonas sp. strains isolated from a nitrate- and radionuclide-contaminated groundwater in Russia.</title>
        <authorList>
            <person name="Grouzdev D.S."/>
            <person name="Tourova T.P."/>
            <person name="Goeva M.A."/>
            <person name="Babich T.L."/>
            <person name="Sokolova D.S."/>
            <person name="Abdullin R."/>
            <person name="Poltaraus A.B."/>
            <person name="Toshchakov S.V."/>
            <person name="Nazina T.N."/>
        </authorList>
    </citation>
    <scope>NUCLEOTIDE SEQUENCE [LARGE SCALE GENOMIC DNA]</scope>
    <source>
        <strain evidence="11 12">JR1/69-2-13</strain>
    </source>
</reference>
<dbReference type="GO" id="GO:0000287">
    <property type="term" value="F:magnesium ion binding"/>
    <property type="evidence" value="ECO:0007669"/>
    <property type="project" value="UniProtKB-UniRule"/>
</dbReference>
<dbReference type="PANTHER" id="PTHR21060:SF21">
    <property type="entry name" value="ACETATE KINASE"/>
    <property type="match status" value="1"/>
</dbReference>
<organism evidence="11 12">
    <name type="scientific">Pollutimonas nitritireducens</name>
    <dbReference type="NCBI Taxonomy" id="2045209"/>
    <lineage>
        <taxon>Bacteria</taxon>
        <taxon>Pseudomonadati</taxon>
        <taxon>Pseudomonadota</taxon>
        <taxon>Betaproteobacteria</taxon>
        <taxon>Burkholderiales</taxon>
        <taxon>Alcaligenaceae</taxon>
        <taxon>Pollutimonas</taxon>
    </lineage>
</organism>
<accession>A0A2N4UGM6</accession>
<keyword evidence="12" id="KW-1185">Reference proteome</keyword>
<dbReference type="InterPro" id="IPR000890">
    <property type="entry name" value="Aliphatic_acid_kin_short-chain"/>
</dbReference>
<evidence type="ECO:0000256" key="6">
    <source>
        <dbReference type="ARBA" id="ARBA00022777"/>
    </source>
</evidence>
<evidence type="ECO:0000313" key="12">
    <source>
        <dbReference type="Proteomes" id="UP000234328"/>
    </source>
</evidence>
<comment type="caution">
    <text evidence="11">The sequence shown here is derived from an EMBL/GenBank/DDBJ whole genome shotgun (WGS) entry which is preliminary data.</text>
</comment>
<dbReference type="AlphaFoldDB" id="A0A2N4UGM6"/>
<dbReference type="HAMAP" id="MF_00020">
    <property type="entry name" value="Acetate_kinase"/>
    <property type="match status" value="1"/>
</dbReference>
<protein>
    <recommendedName>
        <fullName evidence="9">Acetate kinase</fullName>
        <ecNumber evidence="9">2.7.2.1</ecNumber>
    </recommendedName>
    <alternativeName>
        <fullName evidence="9">Acetokinase</fullName>
    </alternativeName>
</protein>
<dbReference type="PIRSF" id="PIRSF000722">
    <property type="entry name" value="Acetate_prop_kin"/>
    <property type="match status" value="1"/>
</dbReference>
<dbReference type="GO" id="GO:0006085">
    <property type="term" value="P:acetyl-CoA biosynthetic process"/>
    <property type="evidence" value="ECO:0007669"/>
    <property type="project" value="UniProtKB-UniRule"/>
</dbReference>
<dbReference type="PROSITE" id="PS01076">
    <property type="entry name" value="ACETATE_KINASE_2"/>
    <property type="match status" value="1"/>
</dbReference>
<keyword evidence="6 9" id="KW-0418">Kinase</keyword>
<dbReference type="PRINTS" id="PR00471">
    <property type="entry name" value="ACETATEKNASE"/>
</dbReference>
<dbReference type="GO" id="GO:0008776">
    <property type="term" value="F:acetate kinase activity"/>
    <property type="evidence" value="ECO:0007669"/>
    <property type="project" value="UniProtKB-UniRule"/>
</dbReference>